<feature type="transmembrane region" description="Helical" evidence="1">
    <location>
        <begin position="211"/>
        <end position="230"/>
    </location>
</feature>
<feature type="transmembrane region" description="Helical" evidence="1">
    <location>
        <begin position="145"/>
        <end position="171"/>
    </location>
</feature>
<reference evidence="3" key="1">
    <citation type="submission" date="2017-09" db="EMBL/GenBank/DDBJ databases">
        <title>Depth-based differentiation of microbial function through sediment-hosted aquifers and enrichment of novel symbionts in the deep terrestrial subsurface.</title>
        <authorList>
            <person name="Probst A.J."/>
            <person name="Ladd B."/>
            <person name="Jarett J.K."/>
            <person name="Geller-Mcgrath D.E."/>
            <person name="Sieber C.M.K."/>
            <person name="Emerson J.B."/>
            <person name="Anantharaman K."/>
            <person name="Thomas B.C."/>
            <person name="Malmstrom R."/>
            <person name="Stieglmeier M."/>
            <person name="Klingl A."/>
            <person name="Woyke T."/>
            <person name="Ryan C.M."/>
            <person name="Banfield J.F."/>
        </authorList>
    </citation>
    <scope>NUCLEOTIDE SEQUENCE [LARGE SCALE GENOMIC DNA]</scope>
</reference>
<dbReference type="PANTHER" id="PTHR36111">
    <property type="entry name" value="INNER MEMBRANE PROTEIN-RELATED"/>
    <property type="match status" value="1"/>
</dbReference>
<gene>
    <name evidence="2" type="ORF">CO007_03765</name>
</gene>
<feature type="transmembrane region" description="Helical" evidence="1">
    <location>
        <begin position="55"/>
        <end position="74"/>
    </location>
</feature>
<dbReference type="PANTHER" id="PTHR36111:SF2">
    <property type="entry name" value="INNER MEMBRANE PROTEIN"/>
    <property type="match status" value="1"/>
</dbReference>
<feature type="transmembrane region" description="Helical" evidence="1">
    <location>
        <begin position="29"/>
        <end position="46"/>
    </location>
</feature>
<evidence type="ECO:0000313" key="2">
    <source>
        <dbReference type="EMBL" id="PJC81618.1"/>
    </source>
</evidence>
<proteinExistence type="predicted"/>
<dbReference type="Proteomes" id="UP000229370">
    <property type="component" value="Unassembled WGS sequence"/>
</dbReference>
<dbReference type="InterPro" id="IPR007563">
    <property type="entry name" value="DUF554"/>
</dbReference>
<organism evidence="2 3">
    <name type="scientific">Candidatus Roizmanbacteria bacterium CG_4_8_14_3_um_filter_36_10</name>
    <dbReference type="NCBI Taxonomy" id="1974834"/>
    <lineage>
        <taxon>Bacteria</taxon>
        <taxon>Candidatus Roizmaniibacteriota</taxon>
    </lineage>
</organism>
<name>A0A2M8GM63_9BACT</name>
<protein>
    <submittedName>
        <fullName evidence="2">DUF554 domain-containing protein</fullName>
    </submittedName>
</protein>
<dbReference type="AlphaFoldDB" id="A0A2M8GM63"/>
<accession>A0A2M8GM63</accession>
<keyword evidence="1" id="KW-0472">Membrane</keyword>
<keyword evidence="1" id="KW-0812">Transmembrane</keyword>
<feature type="transmembrane region" description="Helical" evidence="1">
    <location>
        <begin position="101"/>
        <end position="124"/>
    </location>
</feature>
<feature type="transmembrane region" description="Helical" evidence="1">
    <location>
        <begin position="177"/>
        <end position="199"/>
    </location>
</feature>
<keyword evidence="1" id="KW-1133">Transmembrane helix</keyword>
<dbReference type="Pfam" id="PF04474">
    <property type="entry name" value="DUF554"/>
    <property type="match status" value="1"/>
</dbReference>
<sequence length="231" mass="24814">MIGTIINTILVFVGGTIGFKLGKKIPEKIHQILIGILALIVIFLGIKMSLRTKNIFLVLFSLLLGGCLGELFGLDNRLNQGLIKLFNKSPFIEKDKNFSQALIAASLIFCGGPMTIFGSIEAGITGNNQTLIIKAILDGISAIPLAASLGVGVIFSTVVVFLLQSFLVILAGLFKHFFTSIMVTEITSVGGLLLLIIGLTMLSINKKIKPINLIPALFMVPLIVSLVNFFI</sequence>
<comment type="caution">
    <text evidence="2">The sequence shown here is derived from an EMBL/GenBank/DDBJ whole genome shotgun (WGS) entry which is preliminary data.</text>
</comment>
<evidence type="ECO:0000256" key="1">
    <source>
        <dbReference type="SAM" id="Phobius"/>
    </source>
</evidence>
<evidence type="ECO:0000313" key="3">
    <source>
        <dbReference type="Proteomes" id="UP000229370"/>
    </source>
</evidence>
<dbReference type="EMBL" id="PFQK01000060">
    <property type="protein sequence ID" value="PJC81618.1"/>
    <property type="molecule type" value="Genomic_DNA"/>
</dbReference>